<evidence type="ECO:0000256" key="4">
    <source>
        <dbReference type="ARBA" id="ARBA00022825"/>
    </source>
</evidence>
<organism evidence="9 10">
    <name type="scientific">Platanthera zijinensis</name>
    <dbReference type="NCBI Taxonomy" id="2320716"/>
    <lineage>
        <taxon>Eukaryota</taxon>
        <taxon>Viridiplantae</taxon>
        <taxon>Streptophyta</taxon>
        <taxon>Embryophyta</taxon>
        <taxon>Tracheophyta</taxon>
        <taxon>Spermatophyta</taxon>
        <taxon>Magnoliopsida</taxon>
        <taxon>Liliopsida</taxon>
        <taxon>Asparagales</taxon>
        <taxon>Orchidaceae</taxon>
        <taxon>Orchidoideae</taxon>
        <taxon>Orchideae</taxon>
        <taxon>Orchidinae</taxon>
        <taxon>Platanthera</taxon>
    </lineage>
</organism>
<gene>
    <name evidence="9" type="ORF">KSP39_PZI019830</name>
</gene>
<dbReference type="InterPro" id="IPR002470">
    <property type="entry name" value="Peptidase_S9A"/>
</dbReference>
<name>A0AAP0B1S3_9ASPA</name>
<keyword evidence="10" id="KW-1185">Reference proteome</keyword>
<evidence type="ECO:0000256" key="6">
    <source>
        <dbReference type="RuleBase" id="RU368024"/>
    </source>
</evidence>
<evidence type="ECO:0000313" key="9">
    <source>
        <dbReference type="EMBL" id="KAK8923929.1"/>
    </source>
</evidence>
<evidence type="ECO:0000313" key="10">
    <source>
        <dbReference type="Proteomes" id="UP001418222"/>
    </source>
</evidence>
<sequence length="553" mass="62911">MEMFGDVRVDDYYWLRDDSHSNPEILSYLKAENDYTNQSMSSVKQFEDQLYAEMVARTKEEVGISVPIRRGSYYYYERTLVGKDYKLHCRRLITNDTCSPSVYDVMPTGPEASAEHVILDENIKAQGHEHYYLGAFRPSPNNKLIAYAEDTKGDGIYTVYVIDADKGTAIGNPLKRVSVEIQDFQLFSGYVAICEKENALQKVTVYSLPQMGEEIGPLQNGRAIDFVDPIYSVSTEESQFSSNILRFSYSSMKTPISIYDYDMTLGISVLKKIQQIPGGFESSDYLTERKWAVSTDGTRVPISILYKKNLVKLDGFDPLWQHGYGSYGASLSPRFDPSVFSLVDRGFIYAIAHIRGGGEMGRKWHEDGMLLNKRNTFTDFIACAEYLIENKYGSKEKLCITGGGLLIGAVLNMRPDLFKAAVLDYPFVDVVTSLLDPTIPSTTAQREELGDPRKEEYYYYIKSYSPVDNVRAQNYPNILVNSDFYEAYILYSDAAKFVAKLRATKTDDNMILFNCKLTERHYSKTERDEYLNDTAFSYAFIMKMLDLAPHVSS</sequence>
<comment type="function">
    <text evidence="5">Serine peptidase whose precise substrate specificity remains unclear. Does not cleave peptides after a arginine or lysine residue. Regulates trans-Golgi network morphology and sorting by regulating the membrane binding of the AP-1 complex. May play a role in the regulation of synaptic vesicle exocytosis.</text>
</comment>
<keyword evidence="4 6" id="KW-0720">Serine protease</keyword>
<dbReference type="GO" id="GO:0004252">
    <property type="term" value="F:serine-type endopeptidase activity"/>
    <property type="evidence" value="ECO:0007669"/>
    <property type="project" value="UniProtKB-UniRule"/>
</dbReference>
<dbReference type="Gene3D" id="2.130.10.120">
    <property type="entry name" value="Prolyl oligopeptidase, N-terminal domain"/>
    <property type="match status" value="1"/>
</dbReference>
<feature type="domain" description="Peptidase S9 prolyl oligopeptidase catalytic" evidence="7">
    <location>
        <begin position="334"/>
        <end position="546"/>
    </location>
</feature>
<dbReference type="Pfam" id="PF00326">
    <property type="entry name" value="Peptidase_S9"/>
    <property type="match status" value="1"/>
</dbReference>
<dbReference type="AlphaFoldDB" id="A0AAP0B1S3"/>
<dbReference type="GO" id="GO:0006508">
    <property type="term" value="P:proteolysis"/>
    <property type="evidence" value="ECO:0007669"/>
    <property type="project" value="UniProtKB-KW"/>
</dbReference>
<dbReference type="Pfam" id="PF02897">
    <property type="entry name" value="Peptidase_S9_N"/>
    <property type="match status" value="1"/>
</dbReference>
<dbReference type="EMBL" id="JBBWWQ010000017">
    <property type="protein sequence ID" value="KAK8923929.1"/>
    <property type="molecule type" value="Genomic_DNA"/>
</dbReference>
<dbReference type="PANTHER" id="PTHR11757:SF19">
    <property type="entry name" value="PROLYL ENDOPEPTIDASE-LIKE"/>
    <property type="match status" value="1"/>
</dbReference>
<evidence type="ECO:0000256" key="2">
    <source>
        <dbReference type="ARBA" id="ARBA00022670"/>
    </source>
</evidence>
<evidence type="ECO:0000259" key="7">
    <source>
        <dbReference type="Pfam" id="PF00326"/>
    </source>
</evidence>
<dbReference type="PRINTS" id="PR00862">
    <property type="entry name" value="PROLIGOPTASE"/>
</dbReference>
<evidence type="ECO:0000256" key="5">
    <source>
        <dbReference type="ARBA" id="ARBA00045448"/>
    </source>
</evidence>
<dbReference type="SUPFAM" id="SSF50993">
    <property type="entry name" value="Peptidase/esterase 'gauge' domain"/>
    <property type="match status" value="1"/>
</dbReference>
<proteinExistence type="inferred from homology"/>
<dbReference type="InterPro" id="IPR029058">
    <property type="entry name" value="AB_hydrolase_fold"/>
</dbReference>
<dbReference type="InterPro" id="IPR051543">
    <property type="entry name" value="Serine_Peptidase_S9A"/>
</dbReference>
<evidence type="ECO:0000256" key="3">
    <source>
        <dbReference type="ARBA" id="ARBA00022801"/>
    </source>
</evidence>
<accession>A0AAP0B1S3</accession>
<protein>
    <recommendedName>
        <fullName evidence="6">Prolyl endopeptidase</fullName>
        <ecNumber evidence="6">3.4.21.-</ecNumber>
    </recommendedName>
</protein>
<dbReference type="InterPro" id="IPR023302">
    <property type="entry name" value="Pept_S9A_N"/>
</dbReference>
<dbReference type="GO" id="GO:0005829">
    <property type="term" value="C:cytosol"/>
    <property type="evidence" value="ECO:0007669"/>
    <property type="project" value="TreeGrafter"/>
</dbReference>
<keyword evidence="2 6" id="KW-0645">Protease</keyword>
<evidence type="ECO:0000259" key="8">
    <source>
        <dbReference type="Pfam" id="PF02897"/>
    </source>
</evidence>
<evidence type="ECO:0000256" key="1">
    <source>
        <dbReference type="ARBA" id="ARBA00005228"/>
    </source>
</evidence>
<comment type="caution">
    <text evidence="9">The sequence shown here is derived from an EMBL/GenBank/DDBJ whole genome shotgun (WGS) entry which is preliminary data.</text>
</comment>
<comment type="similarity">
    <text evidence="1 6">Belongs to the peptidase S9A family.</text>
</comment>
<keyword evidence="3 6" id="KW-0378">Hydrolase</keyword>
<dbReference type="SUPFAM" id="SSF53474">
    <property type="entry name" value="alpha/beta-Hydrolases"/>
    <property type="match status" value="1"/>
</dbReference>
<dbReference type="InterPro" id="IPR001375">
    <property type="entry name" value="Peptidase_S9_cat"/>
</dbReference>
<feature type="domain" description="Peptidase S9A N-terminal" evidence="8">
    <location>
        <begin position="2"/>
        <end position="180"/>
    </location>
</feature>
<dbReference type="Proteomes" id="UP001418222">
    <property type="component" value="Unassembled WGS sequence"/>
</dbReference>
<dbReference type="Gene3D" id="3.40.50.1820">
    <property type="entry name" value="alpha/beta hydrolase"/>
    <property type="match status" value="1"/>
</dbReference>
<dbReference type="EC" id="3.4.21.-" evidence="6"/>
<dbReference type="PANTHER" id="PTHR11757">
    <property type="entry name" value="PROTEASE FAMILY S9A OLIGOPEPTIDASE"/>
    <property type="match status" value="1"/>
</dbReference>
<reference evidence="9 10" key="1">
    <citation type="journal article" date="2022" name="Nat. Plants">
        <title>Genomes of leafy and leafless Platanthera orchids illuminate the evolution of mycoheterotrophy.</title>
        <authorList>
            <person name="Li M.H."/>
            <person name="Liu K.W."/>
            <person name="Li Z."/>
            <person name="Lu H.C."/>
            <person name="Ye Q.L."/>
            <person name="Zhang D."/>
            <person name="Wang J.Y."/>
            <person name="Li Y.F."/>
            <person name="Zhong Z.M."/>
            <person name="Liu X."/>
            <person name="Yu X."/>
            <person name="Liu D.K."/>
            <person name="Tu X.D."/>
            <person name="Liu B."/>
            <person name="Hao Y."/>
            <person name="Liao X.Y."/>
            <person name="Jiang Y.T."/>
            <person name="Sun W.H."/>
            <person name="Chen J."/>
            <person name="Chen Y.Q."/>
            <person name="Ai Y."/>
            <person name="Zhai J.W."/>
            <person name="Wu S.S."/>
            <person name="Zhou Z."/>
            <person name="Hsiao Y.Y."/>
            <person name="Wu W.L."/>
            <person name="Chen Y.Y."/>
            <person name="Lin Y.F."/>
            <person name="Hsu J.L."/>
            <person name="Li C.Y."/>
            <person name="Wang Z.W."/>
            <person name="Zhao X."/>
            <person name="Zhong W.Y."/>
            <person name="Ma X.K."/>
            <person name="Ma L."/>
            <person name="Huang J."/>
            <person name="Chen G.Z."/>
            <person name="Huang M.Z."/>
            <person name="Huang L."/>
            <person name="Peng D.H."/>
            <person name="Luo Y.B."/>
            <person name="Zou S.Q."/>
            <person name="Chen S.P."/>
            <person name="Lan S."/>
            <person name="Tsai W.C."/>
            <person name="Van de Peer Y."/>
            <person name="Liu Z.J."/>
        </authorList>
    </citation>
    <scope>NUCLEOTIDE SEQUENCE [LARGE SCALE GENOMIC DNA]</scope>
    <source>
        <strain evidence="9">Lor287</strain>
    </source>
</reference>